<accession>A0ACD5YEZ4</accession>
<organism evidence="1 2">
    <name type="scientific">Avena sativa</name>
    <name type="common">Oat</name>
    <dbReference type="NCBI Taxonomy" id="4498"/>
    <lineage>
        <taxon>Eukaryota</taxon>
        <taxon>Viridiplantae</taxon>
        <taxon>Streptophyta</taxon>
        <taxon>Embryophyta</taxon>
        <taxon>Tracheophyta</taxon>
        <taxon>Spermatophyta</taxon>
        <taxon>Magnoliopsida</taxon>
        <taxon>Liliopsida</taxon>
        <taxon>Poales</taxon>
        <taxon>Poaceae</taxon>
        <taxon>BOP clade</taxon>
        <taxon>Pooideae</taxon>
        <taxon>Poodae</taxon>
        <taxon>Poeae</taxon>
        <taxon>Poeae Chloroplast Group 1 (Aveneae type)</taxon>
        <taxon>Aveninae</taxon>
        <taxon>Avena</taxon>
    </lineage>
</organism>
<sequence length="520" mass="58505">MGLLHLQRLISSQSQQRDRRHRPRRGKINHEPCLQDDEASRADKKMACVDPSLPEDIWHHIHSLLPLQDAACAACVSQAFLRCWIYRPNLTFSPETLNFKNQYNEGDEISADMSTQLVTRIERIVRKHKGILKALKLELLDCPDIDNYDLHSWLFFAFKSQVEELSLWLHSDFTEVYNFPWQLFSEGRGNSIRSLHLSCCALRPVTGLGCLTNISILELYDVCISGEDLGCILSSCPALEELHLMDCSEIICLEIPCLLHQLSHLVVSECENLNVIQSKAPNLCSFVYSGEEAQFSLGDSLENLKIMGSGWDEIVGYARERLPHMVPKLEYLDICSSFERDTPVVPGEFLYLNHLAISFVSWSSGFCPDYDYLSLVSFLDACPALETFELSVSQDSMDHALVSGDPLRQMTGHHHDNLKDVSISGFCSAKSMVELTSHILENATSMESLVLDPSASEVRGCSDESTPCRPISRRMVMEARRTVSTIQKYILGKVPSTVELTVVEPCARCRGALSRDAKLL</sequence>
<evidence type="ECO:0000313" key="1">
    <source>
        <dbReference type="EnsemblPlants" id="AVESA.00010b.r2.5DG0949950.1.CDS"/>
    </source>
</evidence>
<proteinExistence type="predicted"/>
<protein>
    <submittedName>
        <fullName evidence="1">Uncharacterized protein</fullName>
    </submittedName>
</protein>
<name>A0ACD5YEZ4_AVESA</name>
<dbReference type="EnsemblPlants" id="AVESA.00010b.r2.5DG0949950.1">
    <property type="protein sequence ID" value="AVESA.00010b.r2.5DG0949950.1.CDS"/>
    <property type="gene ID" value="AVESA.00010b.r2.5DG0949950"/>
</dbReference>
<reference evidence="1" key="2">
    <citation type="submission" date="2025-09" db="UniProtKB">
        <authorList>
            <consortium name="EnsemblPlants"/>
        </authorList>
    </citation>
    <scope>IDENTIFICATION</scope>
</reference>
<evidence type="ECO:0000313" key="2">
    <source>
        <dbReference type="Proteomes" id="UP001732700"/>
    </source>
</evidence>
<dbReference type="Proteomes" id="UP001732700">
    <property type="component" value="Chromosome 5D"/>
</dbReference>
<reference evidence="1" key="1">
    <citation type="submission" date="2021-05" db="EMBL/GenBank/DDBJ databases">
        <authorList>
            <person name="Scholz U."/>
            <person name="Mascher M."/>
            <person name="Fiebig A."/>
        </authorList>
    </citation>
    <scope>NUCLEOTIDE SEQUENCE [LARGE SCALE GENOMIC DNA]</scope>
</reference>
<keyword evidence="2" id="KW-1185">Reference proteome</keyword>